<dbReference type="Proteomes" id="UP000663203">
    <property type="component" value="Chromosome"/>
</dbReference>
<reference evidence="1 2" key="1">
    <citation type="submission" date="2021-03" db="EMBL/GenBank/DDBJ databases">
        <title>Haloterrigena longa sp. nov. and Haloterrigena limicola sp. nov., extremely halophilic archaea isolated from a salt lake.</title>
        <authorList>
            <person name="Henglin C."/>
        </authorList>
    </citation>
    <scope>NUCLEOTIDE SEQUENCE [LARGE SCALE GENOMIC DNA]</scope>
    <source>
        <strain evidence="1 2">KZCA68</strain>
    </source>
</reference>
<sequence>MQSRRDVLRTGAGLAAAGGIASLAGCSNVPVVGSYFEGEPDITEWAYDPDELGSSSISADLTDISSVLEEDEVKKGEIRDDVTSNYSGTLKADNVDYSLNVGHAQILTGSFDGADIVEEMEFSSEDSYEGFDVYVDEEDEDEEGNASALIGTDGDYLIKSEPAQYVDFGPREELELLIDTYNDDADRFADTNDDFATIRDEVELGAAVFVQGQTESSAEEASDDIVVATGATLTIDGEEMNVEYLLLYKSEDGIDIDEIEQNFEDNMQEESELNDVSQDGRLVTVDYTMPTEKF</sequence>
<protein>
    <submittedName>
        <fullName evidence="1">Uncharacterized protein</fullName>
    </submittedName>
</protein>
<dbReference type="KEGG" id="hakz:J0X25_13645"/>
<evidence type="ECO:0000313" key="2">
    <source>
        <dbReference type="Proteomes" id="UP000663203"/>
    </source>
</evidence>
<keyword evidence="2" id="KW-1185">Reference proteome</keyword>
<dbReference type="PROSITE" id="PS51318">
    <property type="entry name" value="TAT"/>
    <property type="match status" value="1"/>
</dbReference>
<dbReference type="AlphaFoldDB" id="A0A8A2VDU8"/>
<accession>A0A8A2VDU8</accession>
<organism evidence="1 2">
    <name type="scientific">Haloterrigena alkaliphila</name>
    <dbReference type="NCBI Taxonomy" id="2816475"/>
    <lineage>
        <taxon>Archaea</taxon>
        <taxon>Methanobacteriati</taxon>
        <taxon>Methanobacteriota</taxon>
        <taxon>Stenosarchaea group</taxon>
        <taxon>Halobacteria</taxon>
        <taxon>Halobacteriales</taxon>
        <taxon>Natrialbaceae</taxon>
        <taxon>Haloterrigena</taxon>
    </lineage>
</organism>
<evidence type="ECO:0000313" key="1">
    <source>
        <dbReference type="EMBL" id="QSW98435.1"/>
    </source>
</evidence>
<name>A0A8A2VDU8_9EURY</name>
<dbReference type="InterPro" id="IPR006311">
    <property type="entry name" value="TAT_signal"/>
</dbReference>
<gene>
    <name evidence="1" type="ORF">J0X25_13645</name>
</gene>
<dbReference type="RefSeq" id="WP_207288044.1">
    <property type="nucleotide sequence ID" value="NZ_CP071462.1"/>
</dbReference>
<dbReference type="EMBL" id="CP071462">
    <property type="protein sequence ID" value="QSW98435.1"/>
    <property type="molecule type" value="Genomic_DNA"/>
</dbReference>
<dbReference type="GeneID" id="63188368"/>
<proteinExistence type="predicted"/>
<dbReference type="PROSITE" id="PS51257">
    <property type="entry name" value="PROKAR_LIPOPROTEIN"/>
    <property type="match status" value="1"/>
</dbReference>